<gene>
    <name evidence="1" type="ORF">ARMSODRAFT_481301</name>
</gene>
<keyword evidence="2" id="KW-1185">Reference proteome</keyword>
<dbReference type="AlphaFoldDB" id="A0A2H3C8F3"/>
<proteinExistence type="predicted"/>
<dbReference type="EMBL" id="KZ293418">
    <property type="protein sequence ID" value="PBK74618.1"/>
    <property type="molecule type" value="Genomic_DNA"/>
</dbReference>
<accession>A0A2H3C8F3</accession>
<reference evidence="2" key="1">
    <citation type="journal article" date="2017" name="Nat. Ecol. Evol.">
        <title>Genome expansion and lineage-specific genetic innovations in the forest pathogenic fungi Armillaria.</title>
        <authorList>
            <person name="Sipos G."/>
            <person name="Prasanna A.N."/>
            <person name="Walter M.C."/>
            <person name="O'Connor E."/>
            <person name="Balint B."/>
            <person name="Krizsan K."/>
            <person name="Kiss B."/>
            <person name="Hess J."/>
            <person name="Varga T."/>
            <person name="Slot J."/>
            <person name="Riley R."/>
            <person name="Boka B."/>
            <person name="Rigling D."/>
            <person name="Barry K."/>
            <person name="Lee J."/>
            <person name="Mihaltcheva S."/>
            <person name="LaButti K."/>
            <person name="Lipzen A."/>
            <person name="Waldron R."/>
            <person name="Moloney N.M."/>
            <person name="Sperisen C."/>
            <person name="Kredics L."/>
            <person name="Vagvoelgyi C."/>
            <person name="Patrignani A."/>
            <person name="Fitzpatrick D."/>
            <person name="Nagy I."/>
            <person name="Doyle S."/>
            <person name="Anderson J.B."/>
            <person name="Grigoriev I.V."/>
            <person name="Gueldener U."/>
            <person name="Muensterkoetter M."/>
            <person name="Nagy L.G."/>
        </authorList>
    </citation>
    <scope>NUCLEOTIDE SEQUENCE [LARGE SCALE GENOMIC DNA]</scope>
    <source>
        <strain evidence="2">28-4</strain>
    </source>
</reference>
<dbReference type="Proteomes" id="UP000218334">
    <property type="component" value="Unassembled WGS sequence"/>
</dbReference>
<dbReference type="InterPro" id="IPR059179">
    <property type="entry name" value="MLKL-like_MCAfunc"/>
</dbReference>
<evidence type="ECO:0000313" key="1">
    <source>
        <dbReference type="EMBL" id="PBK74618.1"/>
    </source>
</evidence>
<dbReference type="CDD" id="cd21037">
    <property type="entry name" value="MLKL_NTD"/>
    <property type="match status" value="1"/>
</dbReference>
<organism evidence="1 2">
    <name type="scientific">Armillaria solidipes</name>
    <dbReference type="NCBI Taxonomy" id="1076256"/>
    <lineage>
        <taxon>Eukaryota</taxon>
        <taxon>Fungi</taxon>
        <taxon>Dikarya</taxon>
        <taxon>Basidiomycota</taxon>
        <taxon>Agaricomycotina</taxon>
        <taxon>Agaricomycetes</taxon>
        <taxon>Agaricomycetidae</taxon>
        <taxon>Agaricales</taxon>
        <taxon>Marasmiineae</taxon>
        <taxon>Physalacriaceae</taxon>
        <taxon>Armillaria</taxon>
    </lineage>
</organism>
<sequence>MPRNFNVDQLIQGAKLAAAAGEMVPFPYLKGAAQCAVIFLEAIEKAGKNDEDLQALADDIGTTICIVKEAIEAHGINSATHYHDVCAKFQTYLENLLSELNNTQRNLGRKRFKRFLKTKKVSDTINGFKERMNTGSIKANYVIRTITDSRLEMPEMRDVLSTRITEATETSRLRITSTVESRSDHIVGEIRNLRASQSEQMSQICTKLQDKHGYYKGEVRDLAPGDIYLTKQFCSWCRAVYCQDTRHCRAASRRSQRWSVCNYQDGTCTVENSNTIKFICIYRPWNDNRKGIMRKLDHDINVFIKPKHPNIAQVFGVCRSPNLPAIIFHGAMQVSVHTYLGKMIPAKDIIPFYVEFLHDMESLSDHLTKYYPPSKPESYTDMPNTYVNEHGKLVIAAISQQYNLELPINAFHINSLRFHTRLIIYANLFRSSLQKGDILPVYRTLIRYLSQDHWQVLYSNFDWENPGQIRQVDHGV</sequence>
<name>A0A2H3C8F3_9AGAR</name>
<protein>
    <submittedName>
        <fullName evidence="1">Uncharacterized protein</fullName>
    </submittedName>
</protein>
<evidence type="ECO:0000313" key="2">
    <source>
        <dbReference type="Proteomes" id="UP000218334"/>
    </source>
</evidence>